<keyword evidence="9" id="KW-1185">Reference proteome</keyword>
<dbReference type="GO" id="GO:0046036">
    <property type="term" value="P:CTP metabolic process"/>
    <property type="evidence" value="ECO:0007669"/>
    <property type="project" value="TreeGrafter"/>
</dbReference>
<dbReference type="GO" id="GO:0005524">
    <property type="term" value="F:ATP binding"/>
    <property type="evidence" value="ECO:0007669"/>
    <property type="project" value="UniProtKB-KW"/>
</dbReference>
<dbReference type="GO" id="GO:0005794">
    <property type="term" value="C:Golgi apparatus"/>
    <property type="evidence" value="ECO:0007669"/>
    <property type="project" value="TreeGrafter"/>
</dbReference>
<accession>A0AAD8DJW6</accession>
<dbReference type="AlphaFoldDB" id="A0AAD8DJW6"/>
<reference evidence="8 9" key="1">
    <citation type="submission" date="2023-03" db="EMBL/GenBank/DDBJ databases">
        <title>Genome sequence of Lichtheimia ornata CBS 291.66.</title>
        <authorList>
            <person name="Mohabir J.T."/>
            <person name="Shea T.P."/>
            <person name="Kurbessoian T."/>
            <person name="Berby B."/>
            <person name="Fontaine J."/>
            <person name="Livny J."/>
            <person name="Gnirke A."/>
            <person name="Stajich J.E."/>
            <person name="Cuomo C.A."/>
        </authorList>
    </citation>
    <scope>NUCLEOTIDE SEQUENCE [LARGE SCALE GENOMIC DNA]</scope>
    <source>
        <strain evidence="8">CBS 291.66</strain>
    </source>
</reference>
<keyword evidence="7" id="KW-0472">Membrane</keyword>
<keyword evidence="7" id="KW-0812">Transmembrane</keyword>
<dbReference type="Gene3D" id="3.30.420.150">
    <property type="entry name" value="Exopolyphosphatase. Domain 2"/>
    <property type="match status" value="1"/>
</dbReference>
<name>A0AAD8DJW6_9FUNG</name>
<dbReference type="GO" id="GO:0006256">
    <property type="term" value="P:UDP catabolic process"/>
    <property type="evidence" value="ECO:0007669"/>
    <property type="project" value="TreeGrafter"/>
</dbReference>
<evidence type="ECO:0008006" key="10">
    <source>
        <dbReference type="Google" id="ProtNLM"/>
    </source>
</evidence>
<dbReference type="Proteomes" id="UP001234581">
    <property type="component" value="Unassembled WGS sequence"/>
</dbReference>
<feature type="region of interest" description="Disordered" evidence="6">
    <location>
        <begin position="705"/>
        <end position="734"/>
    </location>
</feature>
<dbReference type="PANTHER" id="PTHR11782:SF121">
    <property type="entry name" value="NUCLEOSIDE-DIPHOSPHATASE MIG-23"/>
    <property type="match status" value="1"/>
</dbReference>
<evidence type="ECO:0000256" key="1">
    <source>
        <dbReference type="ARBA" id="ARBA00009283"/>
    </source>
</evidence>
<comment type="similarity">
    <text evidence="1 5">Belongs to the GDA1/CD39 NTPase family.</text>
</comment>
<proteinExistence type="inferred from homology"/>
<evidence type="ECO:0000256" key="7">
    <source>
        <dbReference type="SAM" id="Phobius"/>
    </source>
</evidence>
<evidence type="ECO:0000256" key="2">
    <source>
        <dbReference type="ARBA" id="ARBA00022801"/>
    </source>
</evidence>
<comment type="caution">
    <text evidence="8">The sequence shown here is derived from an EMBL/GenBank/DDBJ whole genome shotgun (WGS) entry which is preliminary data.</text>
</comment>
<dbReference type="GO" id="GO:0017111">
    <property type="term" value="F:ribonucleoside triphosphate phosphatase activity"/>
    <property type="evidence" value="ECO:0007669"/>
    <property type="project" value="TreeGrafter"/>
</dbReference>
<dbReference type="PANTHER" id="PTHR11782">
    <property type="entry name" value="ADENOSINE/GUANOSINE DIPHOSPHATASE"/>
    <property type="match status" value="1"/>
</dbReference>
<dbReference type="InterPro" id="IPR000407">
    <property type="entry name" value="GDA1_CD39_NTPase"/>
</dbReference>
<protein>
    <recommendedName>
        <fullName evidence="10">Golgi apyrase</fullName>
    </recommendedName>
</protein>
<sequence>MTDHVLRKRQTAFEPLVAPLNDDDNDDKWAENRHYGVVVDAGSSGSRVYVYSWEDFEHTKASLLPVDLRGRIPVVERGDAQGLKWTRREEPGISTYGSRPQEVSEHLKPLLDFATEVVPVAQQPNTPLFLMATAGMRLLPEDERQAVLNASCSYIRDNYSFAVDDCDKQIRVISGEDEGIYGWVAVNYLMGGFDMSVTNTLNSHHTFGFLDMGGASAQIAFEPEHHQREAHSDDLRTILLHTLDGQQVEYDVFVTTFLGYGSNEARRRYLEERVKDEYMRNADKNLLDEHRTLHLNDPCLPPQLNVTDTLSTSIPLTLHGTGSFSECMDATAPLLNKNADCPTKPCLFNGVHTPEIDWSVNKFVGISEYWYSSHDLLDLGGVYDFAEYEQKATEYCARPWDHHDDNNINESIEIHHRQMQCFKSAWIVNVLHDGIGIPRITDPAHGSLNVSDDAQLLEQSIDSIEVKNWNPPFQSIDTINDIQVSWTLGAMVMHVAKQIPLVGDARGHATDHDDFDNASTKDNLWSSSPLLANSSTVLLVLMFVMAFFLWWLYYKRSGRKRRTNMQDTGGILGLHTPSDDIDIHDNNNLHAWMSRSRSAPPLNDIDENEPSTNNDTVTIQINGTTTLTSSSSSSNNATPTNGHLSNGFRSFYRPMLGPSTLSPSAFSMKYWSKKRYSGDSHDTLFGTHQTNHVPLLRSASSASNLANRLNNNNNNSSNVHTQSTTTTVHSYLPN</sequence>
<evidence type="ECO:0000256" key="6">
    <source>
        <dbReference type="SAM" id="MobiDB-lite"/>
    </source>
</evidence>
<dbReference type="EMBL" id="JARTCD010000001">
    <property type="protein sequence ID" value="KAJ8664113.1"/>
    <property type="molecule type" value="Genomic_DNA"/>
</dbReference>
<organism evidence="8 9">
    <name type="scientific">Lichtheimia ornata</name>
    <dbReference type="NCBI Taxonomy" id="688661"/>
    <lineage>
        <taxon>Eukaryota</taxon>
        <taxon>Fungi</taxon>
        <taxon>Fungi incertae sedis</taxon>
        <taxon>Mucoromycota</taxon>
        <taxon>Mucoromycotina</taxon>
        <taxon>Mucoromycetes</taxon>
        <taxon>Mucorales</taxon>
        <taxon>Lichtheimiaceae</taxon>
        <taxon>Lichtheimia</taxon>
    </lineage>
</organism>
<feature type="binding site" evidence="4">
    <location>
        <begin position="214"/>
        <end position="218"/>
    </location>
    <ligand>
        <name>ATP</name>
        <dbReference type="ChEBI" id="CHEBI:30616"/>
    </ligand>
</feature>
<keyword evidence="4" id="KW-0547">Nucleotide-binding</keyword>
<dbReference type="Pfam" id="PF01150">
    <property type="entry name" value="GDA1_CD39"/>
    <property type="match status" value="1"/>
</dbReference>
<dbReference type="GO" id="GO:0045134">
    <property type="term" value="F:UDP phosphatase activity"/>
    <property type="evidence" value="ECO:0007669"/>
    <property type="project" value="TreeGrafter"/>
</dbReference>
<evidence type="ECO:0000256" key="5">
    <source>
        <dbReference type="RuleBase" id="RU003833"/>
    </source>
</evidence>
<gene>
    <name evidence="8" type="ORF">O0I10_000391</name>
</gene>
<dbReference type="RefSeq" id="XP_058349025.1">
    <property type="nucleotide sequence ID" value="XM_058480502.1"/>
</dbReference>
<evidence type="ECO:0000313" key="8">
    <source>
        <dbReference type="EMBL" id="KAJ8664113.1"/>
    </source>
</evidence>
<evidence type="ECO:0000313" key="9">
    <source>
        <dbReference type="Proteomes" id="UP001234581"/>
    </source>
</evidence>
<keyword evidence="7" id="KW-1133">Transmembrane helix</keyword>
<dbReference type="Gene3D" id="3.30.420.40">
    <property type="match status" value="1"/>
</dbReference>
<keyword evidence="4" id="KW-0067">ATP-binding</keyword>
<keyword evidence="2 5" id="KW-0378">Hydrolase</keyword>
<dbReference type="GO" id="GO:0016020">
    <property type="term" value="C:membrane"/>
    <property type="evidence" value="ECO:0007669"/>
    <property type="project" value="TreeGrafter"/>
</dbReference>
<dbReference type="CDD" id="cd24039">
    <property type="entry name" value="ASKHA_NBD_YND1-like"/>
    <property type="match status" value="1"/>
</dbReference>
<dbReference type="GO" id="GO:0004382">
    <property type="term" value="F:GDP phosphatase activity"/>
    <property type="evidence" value="ECO:0007669"/>
    <property type="project" value="TreeGrafter"/>
</dbReference>
<evidence type="ECO:0000256" key="3">
    <source>
        <dbReference type="PIRSR" id="PIRSR600407-1"/>
    </source>
</evidence>
<feature type="active site" description="Proton acceptor" evidence="3">
    <location>
        <position position="178"/>
    </location>
</feature>
<dbReference type="PROSITE" id="PS01238">
    <property type="entry name" value="GDA1_CD39_NTPASE"/>
    <property type="match status" value="1"/>
</dbReference>
<evidence type="ECO:0000256" key="4">
    <source>
        <dbReference type="PIRSR" id="PIRSR600407-2"/>
    </source>
</evidence>
<dbReference type="GeneID" id="83207813"/>
<feature type="transmembrane region" description="Helical" evidence="7">
    <location>
        <begin position="530"/>
        <end position="553"/>
    </location>
</feature>